<dbReference type="EMBL" id="KZ302058">
    <property type="protein sequence ID" value="PFH48568.1"/>
    <property type="molecule type" value="Genomic_DNA"/>
</dbReference>
<organism evidence="1 2">
    <name type="scientific">Amanita thiersii Skay4041</name>
    <dbReference type="NCBI Taxonomy" id="703135"/>
    <lineage>
        <taxon>Eukaryota</taxon>
        <taxon>Fungi</taxon>
        <taxon>Dikarya</taxon>
        <taxon>Basidiomycota</taxon>
        <taxon>Agaricomycotina</taxon>
        <taxon>Agaricomycetes</taxon>
        <taxon>Agaricomycetidae</taxon>
        <taxon>Agaricales</taxon>
        <taxon>Pluteineae</taxon>
        <taxon>Amanitaceae</taxon>
        <taxon>Amanita</taxon>
    </lineage>
</organism>
<name>A0A2A9NET6_9AGAR</name>
<evidence type="ECO:0008006" key="3">
    <source>
        <dbReference type="Google" id="ProtNLM"/>
    </source>
</evidence>
<dbReference type="OrthoDB" id="3184970at2759"/>
<evidence type="ECO:0000313" key="1">
    <source>
        <dbReference type="EMBL" id="PFH48568.1"/>
    </source>
</evidence>
<dbReference type="Proteomes" id="UP000242287">
    <property type="component" value="Unassembled WGS sequence"/>
</dbReference>
<proteinExistence type="predicted"/>
<sequence length="163" mass="17995">FPVPECDLPVDVILKSSDNKVFGGHTANLDKFSCGFPPASLATSSPASTADPVCLTESGAVLELLLKCLHNQRQQDLSRCSNMVVIALAEAVQKYMVYTAMEICRLNMCRLAESYPKQVFVYAAKHGYPELLDKTAPMTLTWDAKEAREALGARYFLLWVGIF</sequence>
<gene>
    <name evidence="1" type="ORF">AMATHDRAFT_149601</name>
</gene>
<evidence type="ECO:0000313" key="2">
    <source>
        <dbReference type="Proteomes" id="UP000242287"/>
    </source>
</evidence>
<dbReference type="STRING" id="703135.A0A2A9NET6"/>
<dbReference type="AlphaFoldDB" id="A0A2A9NET6"/>
<accession>A0A2A9NET6</accession>
<keyword evidence="2" id="KW-1185">Reference proteome</keyword>
<reference evidence="1 2" key="1">
    <citation type="submission" date="2014-02" db="EMBL/GenBank/DDBJ databases">
        <title>Transposable element dynamics among asymbiotic and ectomycorrhizal Amanita fungi.</title>
        <authorList>
            <consortium name="DOE Joint Genome Institute"/>
            <person name="Hess J."/>
            <person name="Skrede I."/>
            <person name="Wolfe B."/>
            <person name="LaButti K."/>
            <person name="Ohm R.A."/>
            <person name="Grigoriev I.V."/>
            <person name="Pringle A."/>
        </authorList>
    </citation>
    <scope>NUCLEOTIDE SEQUENCE [LARGE SCALE GENOMIC DNA]</scope>
    <source>
        <strain evidence="1 2">SKay4041</strain>
    </source>
</reference>
<protein>
    <recommendedName>
        <fullName evidence="3">BTB domain-containing protein</fullName>
    </recommendedName>
</protein>
<feature type="non-terminal residue" evidence="1">
    <location>
        <position position="1"/>
    </location>
</feature>